<accession>A0ABZ0W4D2</accession>
<evidence type="ECO:0000259" key="1">
    <source>
        <dbReference type="Pfam" id="PF16344"/>
    </source>
</evidence>
<dbReference type="RefSeq" id="WP_162817943.1">
    <property type="nucleotide sequence ID" value="NZ_CP139960.1"/>
</dbReference>
<sequence>MESPDHLPMVQQKEPQYLVSKIAVNESNDSSIVETAWVHNRLLFDGDSFRELAIKMERWFDVQIKFESTEVANYRLRGAFEDETIGEALKALQQIANFKFTVRDKTVTIAK</sequence>
<feature type="domain" description="Protein FecR C-terminal" evidence="1">
    <location>
        <begin position="41"/>
        <end position="109"/>
    </location>
</feature>
<dbReference type="Gene3D" id="3.55.50.30">
    <property type="match status" value="1"/>
</dbReference>
<dbReference type="Pfam" id="PF16344">
    <property type="entry name" value="FecR_C"/>
    <property type="match status" value="1"/>
</dbReference>
<proteinExistence type="predicted"/>
<gene>
    <name evidence="2" type="ORF">U0035_14810</name>
</gene>
<dbReference type="EMBL" id="CP139960">
    <property type="protein sequence ID" value="WQD36941.1"/>
    <property type="molecule type" value="Genomic_DNA"/>
</dbReference>
<dbReference type="Proteomes" id="UP001325680">
    <property type="component" value="Chromosome"/>
</dbReference>
<organism evidence="2 3">
    <name type="scientific">Niabella yanshanensis</name>
    <dbReference type="NCBI Taxonomy" id="577386"/>
    <lineage>
        <taxon>Bacteria</taxon>
        <taxon>Pseudomonadati</taxon>
        <taxon>Bacteroidota</taxon>
        <taxon>Chitinophagia</taxon>
        <taxon>Chitinophagales</taxon>
        <taxon>Chitinophagaceae</taxon>
        <taxon>Niabella</taxon>
    </lineage>
</organism>
<keyword evidence="3" id="KW-1185">Reference proteome</keyword>
<evidence type="ECO:0000313" key="3">
    <source>
        <dbReference type="Proteomes" id="UP001325680"/>
    </source>
</evidence>
<protein>
    <submittedName>
        <fullName evidence="2">DUF4974 domain-containing protein</fullName>
    </submittedName>
</protein>
<name>A0ABZ0W4D2_9BACT</name>
<reference evidence="2 3" key="1">
    <citation type="submission" date="2023-12" db="EMBL/GenBank/DDBJ databases">
        <title>Genome sequencing and assembly of bacterial species from a model synthetic community.</title>
        <authorList>
            <person name="Hogle S.L."/>
        </authorList>
    </citation>
    <scope>NUCLEOTIDE SEQUENCE [LARGE SCALE GENOMIC DNA]</scope>
    <source>
        <strain evidence="2 3">HAMBI_3031</strain>
    </source>
</reference>
<dbReference type="InterPro" id="IPR032508">
    <property type="entry name" value="FecR_C"/>
</dbReference>
<evidence type="ECO:0000313" key="2">
    <source>
        <dbReference type="EMBL" id="WQD36941.1"/>
    </source>
</evidence>